<protein>
    <submittedName>
        <fullName evidence="2">DUF2911 domain-containing protein</fullName>
    </submittedName>
</protein>
<comment type="caution">
    <text evidence="2">The sequence shown here is derived from an EMBL/GenBank/DDBJ whole genome shotgun (WGS) entry which is preliminary data.</text>
</comment>
<sequence length="195" mass="21466">MNFKQALILAMVVFSCSAPKEEGKAVVNEHEQHDHSAHSDTSNSKSPRTASMANIGSNHVHIDYSAPSVRGRHIFGGLVALDEVWVTGAHSATTISFSEDIMIDGNIIAKGKYALFTIPKEKSWTVILNSNFAQHLADDYDQSEDVLRVEVENIESIEPVEQLRFDVTSAGNENGELAFYWSNRGFLLSLSKGTI</sequence>
<accession>A0ABW4VVR6</accession>
<evidence type="ECO:0000313" key="3">
    <source>
        <dbReference type="Proteomes" id="UP001597361"/>
    </source>
</evidence>
<feature type="compositionally biased region" description="Polar residues" evidence="1">
    <location>
        <begin position="39"/>
        <end position="52"/>
    </location>
</feature>
<proteinExistence type="predicted"/>
<name>A0ABW4VVR6_9BACT</name>
<feature type="region of interest" description="Disordered" evidence="1">
    <location>
        <begin position="24"/>
        <end position="52"/>
    </location>
</feature>
<dbReference type="InterPro" id="IPR021314">
    <property type="entry name" value="DUF2911"/>
</dbReference>
<feature type="compositionally biased region" description="Basic and acidic residues" evidence="1">
    <location>
        <begin position="24"/>
        <end position="38"/>
    </location>
</feature>
<reference evidence="3" key="1">
    <citation type="journal article" date="2019" name="Int. J. Syst. Evol. Microbiol.">
        <title>The Global Catalogue of Microorganisms (GCM) 10K type strain sequencing project: providing services to taxonomists for standard genome sequencing and annotation.</title>
        <authorList>
            <consortium name="The Broad Institute Genomics Platform"/>
            <consortium name="The Broad Institute Genome Sequencing Center for Infectious Disease"/>
            <person name="Wu L."/>
            <person name="Ma J."/>
        </authorList>
    </citation>
    <scope>NUCLEOTIDE SEQUENCE [LARGE SCALE GENOMIC DNA]</scope>
    <source>
        <strain evidence="3">CGMCC 1.15180</strain>
    </source>
</reference>
<keyword evidence="3" id="KW-1185">Reference proteome</keyword>
<dbReference type="RefSeq" id="WP_376889735.1">
    <property type="nucleotide sequence ID" value="NZ_JBHUHR010000051.1"/>
</dbReference>
<dbReference type="EMBL" id="JBHUHR010000051">
    <property type="protein sequence ID" value="MFD2037670.1"/>
    <property type="molecule type" value="Genomic_DNA"/>
</dbReference>
<evidence type="ECO:0000256" key="1">
    <source>
        <dbReference type="SAM" id="MobiDB-lite"/>
    </source>
</evidence>
<dbReference type="Pfam" id="PF11138">
    <property type="entry name" value="DUF2911"/>
    <property type="match status" value="1"/>
</dbReference>
<gene>
    <name evidence="2" type="ORF">ACFSKL_22945</name>
</gene>
<dbReference type="Proteomes" id="UP001597361">
    <property type="component" value="Unassembled WGS sequence"/>
</dbReference>
<dbReference type="PROSITE" id="PS51257">
    <property type="entry name" value="PROKAR_LIPOPROTEIN"/>
    <property type="match status" value="1"/>
</dbReference>
<evidence type="ECO:0000313" key="2">
    <source>
        <dbReference type="EMBL" id="MFD2037670.1"/>
    </source>
</evidence>
<organism evidence="2 3">
    <name type="scientific">Belliella marina</name>
    <dbReference type="NCBI Taxonomy" id="1644146"/>
    <lineage>
        <taxon>Bacteria</taxon>
        <taxon>Pseudomonadati</taxon>
        <taxon>Bacteroidota</taxon>
        <taxon>Cytophagia</taxon>
        <taxon>Cytophagales</taxon>
        <taxon>Cyclobacteriaceae</taxon>
        <taxon>Belliella</taxon>
    </lineage>
</organism>